<dbReference type="InterPro" id="IPR011709">
    <property type="entry name" value="DEAD-box_helicase_OB_fold"/>
</dbReference>
<evidence type="ECO:0000256" key="7">
    <source>
        <dbReference type="ARBA" id="ARBA00022833"/>
    </source>
</evidence>
<proteinExistence type="predicted"/>
<dbReference type="InterPro" id="IPR017907">
    <property type="entry name" value="Znf_RING_CS"/>
</dbReference>
<sequence length="1045" mass="118023">MKAIDDNKITDLGRWIAKLPVDPKFGVLIYEGLKHGVCIEAMVIAACAGSSSIFYRSGTDQEKQKADCLKVRFCRPAGDLLTMFSVFREWHQQPERTKGPWCFENSINGKAITGVRENVNEIRKILQHEMKESVKFDLADPSKVEEILIELIFKVLKPNICHYLGHQKAGYLAVNKDQFVQIHPSSALLPLGGYPEWMVFQQILKTSREFALVITPVSEELVKKAVDEGQLHINIQKTKEKKVKEIFSGFVGSQHFREFVGPRFTNLRKLEDELKTLCVNSVVVIDADRDWGTVKVYTSPRYQSLIDEIMKTTLYPIRDAFLLEEVEEPIINDNNSVRALIGAGGCVKHIYMPDEFQTVKIHCCVKDTADLSESDVTNFFKQYGSIKNCNKYKFNAKFPSLWGQVTFQSTESAIKAVKETVGNPDISAKSVGKFTNSRDAFRTKITWCRRESRGFGFVELKNIEDLPIVTRCGSIMVGGSSARVSCAKNSPNQVYVGKFNQFVTEDVLRQSVADAAGLHPENDLAKINIARSRVVTTPEMLDTYKRRLCAKIEEYAPKGQYSIELRTPTDAAVMYTAFVSFKNPEEGNIACKEMDLNFLLQGAVVHMKADLKSSMFVHKRIYEKSKAEIAECITYLEDANPTVKLKTKEMKSGNVIIDLHTDCVEDLARAKGILHEIVKGDTIDSVFKPSVKYLFTRNGRQKLETIMKNTDTIIINDYRVMTVSVHGLRTNRQKAFADIQKYLDEISHGVLKQIELKGNGKPSGVMKKLMETYGSDLTQFVTETKLASAEIEQRSHRLKIVGPDDAVQEGLKIINGIISKLSDDEIVSNVELPDCSICFCPIENGELYRLESCGHEYCKDCIKRQAEISVTGKDFPLKCSQQDCEASWAWRDLSNVISQGFILKTNLISSAVSCFVTHNKDLYHYCVSPDCPMVYKVTKDGQVFQCPICEIRVCTACHIQSHDGMSCAMYKSLKEDDGSLKVWLQQNPRMRKLCPNCTTPIEKIAGCNKMTCIACKKCICWVCLEFFDDEQKCYGHLQKYHGSFT</sequence>
<evidence type="ECO:0008006" key="13">
    <source>
        <dbReference type="Google" id="ProtNLM"/>
    </source>
</evidence>
<dbReference type="EMBL" id="JARBDR010000440">
    <property type="protein sequence ID" value="KAJ8312727.1"/>
    <property type="molecule type" value="Genomic_DNA"/>
</dbReference>
<dbReference type="CDD" id="cd00590">
    <property type="entry name" value="RRM_SF"/>
    <property type="match status" value="1"/>
</dbReference>
<keyword evidence="7" id="KW-0862">Zinc</keyword>
<dbReference type="Pfam" id="PF24475">
    <property type="entry name" value="RBD_DEAH11"/>
    <property type="match status" value="1"/>
</dbReference>
<gene>
    <name evidence="11" type="ORF">KUTeg_010100</name>
</gene>
<dbReference type="PROSITE" id="PS51873">
    <property type="entry name" value="TRIAD"/>
    <property type="match status" value="1"/>
</dbReference>
<dbReference type="PROSITE" id="PS50089">
    <property type="entry name" value="ZF_RING_2"/>
    <property type="match status" value="1"/>
</dbReference>
<protein>
    <recommendedName>
        <fullName evidence="13">RBR-type E3 ubiquitin transferase</fullName>
    </recommendedName>
</protein>
<dbReference type="InterPro" id="IPR051628">
    <property type="entry name" value="LUBAC_E3_Ligases"/>
</dbReference>
<dbReference type="PANTHER" id="PTHR22770:SF13">
    <property type="entry name" value="RING-TYPE DOMAIN-CONTAINING PROTEIN"/>
    <property type="match status" value="1"/>
</dbReference>
<evidence type="ECO:0000256" key="1">
    <source>
        <dbReference type="ARBA" id="ARBA00004906"/>
    </source>
</evidence>
<evidence type="ECO:0000256" key="5">
    <source>
        <dbReference type="ARBA" id="ARBA00022771"/>
    </source>
</evidence>
<dbReference type="InterPro" id="IPR012677">
    <property type="entry name" value="Nucleotide-bd_a/b_plait_sf"/>
</dbReference>
<keyword evidence="3" id="KW-0479">Metal-binding</keyword>
<dbReference type="PROSITE" id="PS00518">
    <property type="entry name" value="ZF_RING_1"/>
    <property type="match status" value="1"/>
</dbReference>
<dbReference type="PANTHER" id="PTHR22770">
    <property type="entry name" value="UBIQUITIN CONJUGATING ENZYME 7 INTERACTING PROTEIN-RELATED"/>
    <property type="match status" value="1"/>
</dbReference>
<dbReference type="Pfam" id="PF07717">
    <property type="entry name" value="OB_NTP_bind"/>
    <property type="match status" value="1"/>
</dbReference>
<evidence type="ECO:0000256" key="8">
    <source>
        <dbReference type="PROSITE-ProRule" id="PRU00175"/>
    </source>
</evidence>
<dbReference type="InterPro" id="IPR056248">
    <property type="entry name" value="RBD_DEAH11/12"/>
</dbReference>
<dbReference type="Gene3D" id="1.20.120.1080">
    <property type="match status" value="1"/>
</dbReference>
<accession>A0ABQ9F5R7</accession>
<dbReference type="InterPro" id="IPR002867">
    <property type="entry name" value="IBR_dom"/>
</dbReference>
<keyword evidence="12" id="KW-1185">Reference proteome</keyword>
<dbReference type="CDD" id="cd20335">
    <property type="entry name" value="BRcat_RBR"/>
    <property type="match status" value="1"/>
</dbReference>
<keyword evidence="6" id="KW-0833">Ubl conjugation pathway</keyword>
<evidence type="ECO:0000259" key="9">
    <source>
        <dbReference type="PROSITE" id="PS50089"/>
    </source>
</evidence>
<dbReference type="SUPFAM" id="SSF57850">
    <property type="entry name" value="RING/U-box"/>
    <property type="match status" value="3"/>
</dbReference>
<dbReference type="Pfam" id="PF24471">
    <property type="entry name" value="KH_DEAH11"/>
    <property type="match status" value="1"/>
</dbReference>
<reference evidence="11 12" key="1">
    <citation type="submission" date="2022-12" db="EMBL/GenBank/DDBJ databases">
        <title>Chromosome-level genome of Tegillarca granosa.</title>
        <authorList>
            <person name="Kim J."/>
        </authorList>
    </citation>
    <scope>NUCLEOTIDE SEQUENCE [LARGE SCALE GENOMIC DNA]</scope>
    <source>
        <strain evidence="11">Teg-2019</strain>
        <tissue evidence="11">Adductor muscle</tissue>
    </source>
</reference>
<dbReference type="SMART" id="SM00647">
    <property type="entry name" value="IBR"/>
    <property type="match status" value="2"/>
</dbReference>
<feature type="domain" description="RING-type" evidence="9">
    <location>
        <begin position="835"/>
        <end position="879"/>
    </location>
</feature>
<evidence type="ECO:0000256" key="6">
    <source>
        <dbReference type="ARBA" id="ARBA00022786"/>
    </source>
</evidence>
<name>A0ABQ9F5R7_TEGGR</name>
<evidence type="ECO:0000313" key="12">
    <source>
        <dbReference type="Proteomes" id="UP001217089"/>
    </source>
</evidence>
<evidence type="ECO:0000256" key="3">
    <source>
        <dbReference type="ARBA" id="ARBA00022723"/>
    </source>
</evidence>
<dbReference type="InterPro" id="IPR056245">
    <property type="entry name" value="KH_DEAH11/12"/>
</dbReference>
<organism evidence="11 12">
    <name type="scientific">Tegillarca granosa</name>
    <name type="common">Malaysian cockle</name>
    <name type="synonym">Anadara granosa</name>
    <dbReference type="NCBI Taxonomy" id="220873"/>
    <lineage>
        <taxon>Eukaryota</taxon>
        <taxon>Metazoa</taxon>
        <taxon>Spiralia</taxon>
        <taxon>Lophotrochozoa</taxon>
        <taxon>Mollusca</taxon>
        <taxon>Bivalvia</taxon>
        <taxon>Autobranchia</taxon>
        <taxon>Pteriomorphia</taxon>
        <taxon>Arcoida</taxon>
        <taxon>Arcoidea</taxon>
        <taxon>Arcidae</taxon>
        <taxon>Tegillarca</taxon>
    </lineage>
</organism>
<dbReference type="SUPFAM" id="SSF54928">
    <property type="entry name" value="RNA-binding domain, RBD"/>
    <property type="match status" value="1"/>
</dbReference>
<dbReference type="Pfam" id="PF01485">
    <property type="entry name" value="IBR"/>
    <property type="match status" value="1"/>
</dbReference>
<evidence type="ECO:0000313" key="11">
    <source>
        <dbReference type="EMBL" id="KAJ8312727.1"/>
    </source>
</evidence>
<dbReference type="Proteomes" id="UP001217089">
    <property type="component" value="Unassembled WGS sequence"/>
</dbReference>
<keyword evidence="4" id="KW-0677">Repeat</keyword>
<dbReference type="SMART" id="SM00847">
    <property type="entry name" value="HA2"/>
    <property type="match status" value="1"/>
</dbReference>
<dbReference type="Gene3D" id="3.30.70.330">
    <property type="match status" value="1"/>
</dbReference>
<evidence type="ECO:0000256" key="4">
    <source>
        <dbReference type="ARBA" id="ARBA00022737"/>
    </source>
</evidence>
<dbReference type="CDD" id="cd22585">
    <property type="entry name" value="Rcat_RBR_DEAH12-like"/>
    <property type="match status" value="1"/>
</dbReference>
<dbReference type="InterPro" id="IPR007502">
    <property type="entry name" value="Helicase-assoc_dom"/>
</dbReference>
<dbReference type="InterPro" id="IPR001841">
    <property type="entry name" value="Znf_RING"/>
</dbReference>
<dbReference type="Gene3D" id="3.30.40.10">
    <property type="entry name" value="Zinc/RING finger domain, C3HC4 (zinc finger)"/>
    <property type="match status" value="1"/>
</dbReference>
<dbReference type="InterPro" id="IPR035979">
    <property type="entry name" value="RBD_domain_sf"/>
</dbReference>
<dbReference type="InterPro" id="IPR013083">
    <property type="entry name" value="Znf_RING/FYVE/PHD"/>
</dbReference>
<evidence type="ECO:0000256" key="2">
    <source>
        <dbReference type="ARBA" id="ARBA00022679"/>
    </source>
</evidence>
<comment type="caution">
    <text evidence="11">The sequence shown here is derived from an EMBL/GenBank/DDBJ whole genome shotgun (WGS) entry which is preliminary data.</text>
</comment>
<dbReference type="Gene3D" id="1.20.120.1750">
    <property type="match status" value="1"/>
</dbReference>
<evidence type="ECO:0000259" key="10">
    <source>
        <dbReference type="PROSITE" id="PS51873"/>
    </source>
</evidence>
<dbReference type="Pfam" id="PF26200">
    <property type="entry name" value="Rcat_RNF216"/>
    <property type="match status" value="1"/>
</dbReference>
<keyword evidence="2" id="KW-0808">Transferase</keyword>
<comment type="pathway">
    <text evidence="1">Protein modification; protein ubiquitination.</text>
</comment>
<dbReference type="InterPro" id="IPR044066">
    <property type="entry name" value="TRIAD_supradom"/>
</dbReference>
<keyword evidence="5 8" id="KW-0863">Zinc-finger</keyword>
<feature type="domain" description="RING-type" evidence="10">
    <location>
        <begin position="831"/>
        <end position="1040"/>
    </location>
</feature>